<sequence>MLGLQILMGESIPHKIQEITALLNFAYFHENLLRNSTL</sequence>
<proteinExistence type="predicted"/>
<keyword evidence="2" id="KW-1185">Reference proteome</keyword>
<protein>
    <submittedName>
        <fullName evidence="1">Uncharacterized protein</fullName>
    </submittedName>
</protein>
<dbReference type="Proteomes" id="UP000184275">
    <property type="component" value="Unassembled WGS sequence"/>
</dbReference>
<evidence type="ECO:0000313" key="2">
    <source>
        <dbReference type="Proteomes" id="UP000184275"/>
    </source>
</evidence>
<dbReference type="EMBL" id="FRAW01000006">
    <property type="protein sequence ID" value="SHK42710.1"/>
    <property type="molecule type" value="Genomic_DNA"/>
</dbReference>
<gene>
    <name evidence="1" type="ORF">SAMN05720469_10619</name>
</gene>
<name>A0A1M6SDB9_9BACT</name>
<accession>A0A1M6SDB9</accession>
<organism evidence="1 2">
    <name type="scientific">Fibrobacter intestinalis</name>
    <dbReference type="NCBI Taxonomy" id="28122"/>
    <lineage>
        <taxon>Bacteria</taxon>
        <taxon>Pseudomonadati</taxon>
        <taxon>Fibrobacterota</taxon>
        <taxon>Fibrobacteria</taxon>
        <taxon>Fibrobacterales</taxon>
        <taxon>Fibrobacteraceae</taxon>
        <taxon>Fibrobacter</taxon>
    </lineage>
</organism>
<dbReference type="AlphaFoldDB" id="A0A1M6SDB9"/>
<evidence type="ECO:0000313" key="1">
    <source>
        <dbReference type="EMBL" id="SHK42710.1"/>
    </source>
</evidence>
<reference evidence="2" key="1">
    <citation type="submission" date="2016-11" db="EMBL/GenBank/DDBJ databases">
        <authorList>
            <person name="Varghese N."/>
            <person name="Submissions S."/>
        </authorList>
    </citation>
    <scope>NUCLEOTIDE SEQUENCE [LARGE SCALE GENOMIC DNA]</scope>
    <source>
        <strain evidence="2">UWOS</strain>
    </source>
</reference>